<feature type="domain" description="PAP-associated" evidence="11">
    <location>
        <begin position="260"/>
        <end position="321"/>
    </location>
</feature>
<dbReference type="OrthoDB" id="407432at2759"/>
<feature type="compositionally biased region" description="Low complexity" evidence="10">
    <location>
        <begin position="887"/>
        <end position="898"/>
    </location>
</feature>
<evidence type="ECO:0000259" key="11">
    <source>
        <dbReference type="Pfam" id="PF03828"/>
    </source>
</evidence>
<dbReference type="Gene3D" id="3.30.460.10">
    <property type="entry name" value="Beta Polymerase, domain 2"/>
    <property type="match status" value="1"/>
</dbReference>
<feature type="compositionally biased region" description="Pro residues" evidence="10">
    <location>
        <begin position="381"/>
        <end position="393"/>
    </location>
</feature>
<dbReference type="InterPro" id="IPR054708">
    <property type="entry name" value="MTPAP-like_central"/>
</dbReference>
<keyword evidence="7" id="KW-0808">Transferase</keyword>
<gene>
    <name evidence="13" type="ORF">OBBRIDRAFT_530088</name>
</gene>
<keyword evidence="14" id="KW-1185">Reference proteome</keyword>
<dbReference type="GO" id="GO:0005737">
    <property type="term" value="C:cytoplasm"/>
    <property type="evidence" value="ECO:0007669"/>
    <property type="project" value="UniProtKB-SubCell"/>
</dbReference>
<evidence type="ECO:0000256" key="4">
    <source>
        <dbReference type="ARBA" id="ARBA00008593"/>
    </source>
</evidence>
<keyword evidence="8" id="KW-0479">Metal-binding</keyword>
<dbReference type="AlphaFoldDB" id="A0A8E2AVX9"/>
<feature type="region of interest" description="Disordered" evidence="10">
    <location>
        <begin position="947"/>
        <end position="1067"/>
    </location>
</feature>
<dbReference type="InterPro" id="IPR043519">
    <property type="entry name" value="NT_sf"/>
</dbReference>
<dbReference type="SUPFAM" id="SSF81631">
    <property type="entry name" value="PAP/OAS1 substrate-binding domain"/>
    <property type="match status" value="1"/>
</dbReference>
<dbReference type="EMBL" id="KV722387">
    <property type="protein sequence ID" value="OCH91343.1"/>
    <property type="molecule type" value="Genomic_DNA"/>
</dbReference>
<comment type="cofactor">
    <cofactor evidence="1">
        <name>Mn(2+)</name>
        <dbReference type="ChEBI" id="CHEBI:29035"/>
    </cofactor>
</comment>
<evidence type="ECO:0000313" key="14">
    <source>
        <dbReference type="Proteomes" id="UP000250043"/>
    </source>
</evidence>
<keyword evidence="9" id="KW-0460">Magnesium</keyword>
<dbReference type="GO" id="GO:0046872">
    <property type="term" value="F:metal ion binding"/>
    <property type="evidence" value="ECO:0007669"/>
    <property type="project" value="UniProtKB-KW"/>
</dbReference>
<evidence type="ECO:0000256" key="6">
    <source>
        <dbReference type="ARBA" id="ARBA00022490"/>
    </source>
</evidence>
<sequence>MATAYAQAGPSTLHPLHQHYLQPSSPPQARRPTSKQRFIAEFSQCLIDFVVQLLPTQEELAVKEDVRKLLERLIHTIEPDSRLLSFGSTANGFSLRNSDMDLCCLIDSEERLSASDLVTMLGDLLERETKFHVKPLPHARIPIVKLTLDPSPENTRLLMCYAMIDPARVRTMVLFLKVWSKRRKINSPYKGTLSSYGYVLLVIYFLVHVKSPPVLPNLQQMSPLRPISYEDTHLNGHNIWFFDDIELLRQKWKSSNTETVAELLIDFFKFYSREFAYNSGVASIRAGLLKKDSKGWQSELHERGTPRERNRLCIEDPFETDFNVARCVTRDGLYTIRGEFMRALRILSARPERAIVALAQLCEERKEEELSQPSPSTRPTFVPPRLAPLPPQTPYTVGSSPMRPARISVPVSITDPTSDRLSPSQSLPRTPPSPLSPSLGTGTSSAAAPSSIATSPSLSRASSVNVRPPMRLPLDKLHNHMAPIRAKWTSPPPPDASPTDHSAFEHRLGQVLALATAAGDARQQQRTRYSPGSSANSERSDDEVLTQSDIAESDDAHSVRSYTEDGGWARYRDRGRLQRLGSAGAMVGTEHPYQVQYRQQHHSYQPLTPVEPFTAPMVSYVPAVAQDPSSSRMGRSDVLDARMLARLRGRPAARLAQQANAIGPIPAVLPANERERFAAPTPPPRMDTPRRSMSGPARTTLHLGMQSFALGSAADGYQEPQGNVFYEATPRHREGNGAGMYSSPQALYQQHYEHSIPNTPSIPYCAGRESSDSRSRSRESRLPSMPIRRAIRVADLPDGLENTSITHGHAHTLSTATVTAPTPPASNRPLTVNDEVPRSRSRSWSRPHSPSKPTDTASHHDTALDTPQHHSQPQSQPHSHSHRHSHSPQPTSSDYHPQSQPPSPPSQERQHSQEQSDDAESCGAHIQPCSHVHQPAPALSDARRLRNASPGATYSSASASPEPSCGSSHYAASSSPLSTSPSSPAQAHAKPVDVLLVVERQDNYTSNGRDETLHDASSNAEAGDGDHGNEEGKLTATSESPAPANEAAENSYTDAPAASVDGLTQGP</sequence>
<evidence type="ECO:0000256" key="8">
    <source>
        <dbReference type="ARBA" id="ARBA00022723"/>
    </source>
</evidence>
<evidence type="ECO:0000313" key="13">
    <source>
        <dbReference type="EMBL" id="OCH91343.1"/>
    </source>
</evidence>
<feature type="region of interest" description="Disordered" evidence="10">
    <location>
        <begin position="816"/>
        <end position="923"/>
    </location>
</feature>
<feature type="compositionally biased region" description="Polar residues" evidence="10">
    <location>
        <begin position="522"/>
        <end position="537"/>
    </location>
</feature>
<dbReference type="Proteomes" id="UP000250043">
    <property type="component" value="Unassembled WGS sequence"/>
</dbReference>
<comment type="similarity">
    <text evidence="4">Belongs to the DNA polymerase type-B-like family.</text>
</comment>
<feature type="compositionally biased region" description="Low complexity" evidence="10">
    <location>
        <begin position="436"/>
        <end position="463"/>
    </location>
</feature>
<dbReference type="GO" id="GO:0010605">
    <property type="term" value="P:negative regulation of macromolecule metabolic process"/>
    <property type="evidence" value="ECO:0007669"/>
    <property type="project" value="UniProtKB-ARBA"/>
</dbReference>
<dbReference type="GO" id="GO:1990817">
    <property type="term" value="F:poly(A) RNA polymerase activity"/>
    <property type="evidence" value="ECO:0007669"/>
    <property type="project" value="UniProtKB-EC"/>
</dbReference>
<feature type="region of interest" description="Disordered" evidence="10">
    <location>
        <begin position="1"/>
        <end position="33"/>
    </location>
</feature>
<dbReference type="PANTHER" id="PTHR12271">
    <property type="entry name" value="POLY A POLYMERASE CID PAP -RELATED"/>
    <property type="match status" value="1"/>
</dbReference>
<dbReference type="PANTHER" id="PTHR12271:SF40">
    <property type="entry name" value="POLY(A) RNA POLYMERASE GLD2"/>
    <property type="match status" value="1"/>
</dbReference>
<dbReference type="Pfam" id="PF03828">
    <property type="entry name" value="PAP_assoc"/>
    <property type="match status" value="1"/>
</dbReference>
<feature type="region of interest" description="Disordered" evidence="10">
    <location>
        <begin position="758"/>
        <end position="790"/>
    </location>
</feature>
<evidence type="ECO:0000256" key="10">
    <source>
        <dbReference type="SAM" id="MobiDB-lite"/>
    </source>
</evidence>
<dbReference type="CDD" id="cd05402">
    <property type="entry name" value="NT_PAP_TUTase"/>
    <property type="match status" value="1"/>
</dbReference>
<feature type="region of interest" description="Disordered" evidence="10">
    <location>
        <begin position="365"/>
        <end position="471"/>
    </location>
</feature>
<dbReference type="Gene3D" id="1.10.1410.10">
    <property type="match status" value="1"/>
</dbReference>
<evidence type="ECO:0000256" key="1">
    <source>
        <dbReference type="ARBA" id="ARBA00001936"/>
    </source>
</evidence>
<organism evidence="13 14">
    <name type="scientific">Obba rivulosa</name>
    <dbReference type="NCBI Taxonomy" id="1052685"/>
    <lineage>
        <taxon>Eukaryota</taxon>
        <taxon>Fungi</taxon>
        <taxon>Dikarya</taxon>
        <taxon>Basidiomycota</taxon>
        <taxon>Agaricomycotina</taxon>
        <taxon>Agaricomycetes</taxon>
        <taxon>Polyporales</taxon>
        <taxon>Gelatoporiaceae</taxon>
        <taxon>Obba</taxon>
    </lineage>
</organism>
<protein>
    <recommendedName>
        <fullName evidence="5">polynucleotide adenylyltransferase</fullName>
        <ecNumber evidence="5">2.7.7.19</ecNumber>
    </recommendedName>
</protein>
<evidence type="ECO:0000256" key="7">
    <source>
        <dbReference type="ARBA" id="ARBA00022679"/>
    </source>
</evidence>
<dbReference type="InterPro" id="IPR002058">
    <property type="entry name" value="PAP_assoc"/>
</dbReference>
<feature type="compositionally biased region" description="Basic and acidic residues" evidence="10">
    <location>
        <begin position="1024"/>
        <end position="1033"/>
    </location>
</feature>
<feature type="compositionally biased region" description="Polar residues" evidence="10">
    <location>
        <begin position="950"/>
        <end position="961"/>
    </location>
</feature>
<feature type="compositionally biased region" description="Low complexity" evidence="10">
    <location>
        <begin position="869"/>
        <end position="878"/>
    </location>
</feature>
<feature type="compositionally biased region" description="Basic and acidic residues" evidence="10">
    <location>
        <begin position="769"/>
        <end position="781"/>
    </location>
</feature>
<reference evidence="13 14" key="1">
    <citation type="submission" date="2016-07" db="EMBL/GenBank/DDBJ databases">
        <title>Draft genome of the white-rot fungus Obba rivulosa 3A-2.</title>
        <authorList>
            <consortium name="DOE Joint Genome Institute"/>
            <person name="Miettinen O."/>
            <person name="Riley R."/>
            <person name="Acob R."/>
            <person name="Barry K."/>
            <person name="Cullen D."/>
            <person name="De Vries R."/>
            <person name="Hainaut M."/>
            <person name="Hatakka A."/>
            <person name="Henrissat B."/>
            <person name="Hilden K."/>
            <person name="Kuo R."/>
            <person name="Labutti K."/>
            <person name="Lipzen A."/>
            <person name="Makela M.R."/>
            <person name="Sandor L."/>
            <person name="Spatafora J.W."/>
            <person name="Grigoriev I.V."/>
            <person name="Hibbett D.S."/>
        </authorList>
    </citation>
    <scope>NUCLEOTIDE SEQUENCE [LARGE SCALE GENOMIC DNA]</scope>
    <source>
        <strain evidence="13 14">3A-2</strain>
    </source>
</reference>
<accession>A0A8E2AVX9</accession>
<feature type="compositionally biased region" description="Low complexity" evidence="10">
    <location>
        <begin position="1038"/>
        <end position="1051"/>
    </location>
</feature>
<feature type="domain" description="Poly(A) RNA polymerase mitochondrial-like central palm" evidence="12">
    <location>
        <begin position="43"/>
        <end position="147"/>
    </location>
</feature>
<feature type="region of interest" description="Disordered" evidence="10">
    <location>
        <begin position="516"/>
        <end position="563"/>
    </location>
</feature>
<dbReference type="Pfam" id="PF22600">
    <property type="entry name" value="MTPAP-like_central"/>
    <property type="match status" value="1"/>
</dbReference>
<dbReference type="EC" id="2.7.7.19" evidence="5"/>
<evidence type="ECO:0000256" key="2">
    <source>
        <dbReference type="ARBA" id="ARBA00001946"/>
    </source>
</evidence>
<comment type="subcellular location">
    <subcellularLocation>
        <location evidence="3">Cytoplasm</location>
    </subcellularLocation>
</comment>
<dbReference type="SUPFAM" id="SSF81301">
    <property type="entry name" value="Nucleotidyltransferase"/>
    <property type="match status" value="1"/>
</dbReference>
<keyword evidence="6" id="KW-0963">Cytoplasm</keyword>
<dbReference type="GO" id="GO:0031123">
    <property type="term" value="P:RNA 3'-end processing"/>
    <property type="evidence" value="ECO:0007669"/>
    <property type="project" value="TreeGrafter"/>
</dbReference>
<evidence type="ECO:0000256" key="5">
    <source>
        <dbReference type="ARBA" id="ARBA00012388"/>
    </source>
</evidence>
<feature type="compositionally biased region" description="Low complexity" evidence="10">
    <location>
        <begin position="963"/>
        <end position="987"/>
    </location>
</feature>
<name>A0A8E2AVX9_9APHY</name>
<evidence type="ECO:0000259" key="12">
    <source>
        <dbReference type="Pfam" id="PF22600"/>
    </source>
</evidence>
<evidence type="ECO:0000256" key="3">
    <source>
        <dbReference type="ARBA" id="ARBA00004496"/>
    </source>
</evidence>
<proteinExistence type="inferred from homology"/>
<comment type="cofactor">
    <cofactor evidence="2">
        <name>Mg(2+)</name>
        <dbReference type="ChEBI" id="CHEBI:18420"/>
    </cofactor>
</comment>
<evidence type="ECO:0000256" key="9">
    <source>
        <dbReference type="ARBA" id="ARBA00022842"/>
    </source>
</evidence>